<accession>A0A645AX01</accession>
<comment type="caution">
    <text evidence="1">The sequence shown here is derived from an EMBL/GenBank/DDBJ whole genome shotgun (WGS) entry which is preliminary data.</text>
</comment>
<organism evidence="1">
    <name type="scientific">bioreactor metagenome</name>
    <dbReference type="NCBI Taxonomy" id="1076179"/>
    <lineage>
        <taxon>unclassified sequences</taxon>
        <taxon>metagenomes</taxon>
        <taxon>ecological metagenomes</taxon>
    </lineage>
</organism>
<dbReference type="AlphaFoldDB" id="A0A645AX01"/>
<protein>
    <submittedName>
        <fullName evidence="1">Uncharacterized protein</fullName>
    </submittedName>
</protein>
<reference evidence="1" key="1">
    <citation type="submission" date="2019-08" db="EMBL/GenBank/DDBJ databases">
        <authorList>
            <person name="Kucharzyk K."/>
            <person name="Murdoch R.W."/>
            <person name="Higgins S."/>
            <person name="Loffler F."/>
        </authorList>
    </citation>
    <scope>NUCLEOTIDE SEQUENCE</scope>
</reference>
<dbReference type="EMBL" id="VSSQ01016437">
    <property type="protein sequence ID" value="MPM57772.1"/>
    <property type="molecule type" value="Genomic_DNA"/>
</dbReference>
<evidence type="ECO:0000313" key="1">
    <source>
        <dbReference type="EMBL" id="MPM57772.1"/>
    </source>
</evidence>
<name>A0A645AX01_9ZZZZ</name>
<dbReference type="Pfam" id="PF12686">
    <property type="entry name" value="DUF3800"/>
    <property type="match status" value="1"/>
</dbReference>
<gene>
    <name evidence="1" type="ORF">SDC9_104595</name>
</gene>
<proteinExistence type="predicted"/>
<dbReference type="InterPro" id="IPR024524">
    <property type="entry name" value="DUF3800"/>
</dbReference>
<sequence>MPLPYTPHSDYRFKETASIDFAQSHEEIGVQLADIVAGMTMRYFRDLDIGIPIAPELHEAMLHLIGEGDERIGYGLNQVVATAKVRTPYPHGAPYAHLHRQT</sequence>